<proteinExistence type="predicted"/>
<name>A0A968GF50_9SPIO</name>
<dbReference type="AlphaFoldDB" id="A0A968GF50"/>
<dbReference type="Proteomes" id="UP000778951">
    <property type="component" value="Unassembled WGS sequence"/>
</dbReference>
<keyword evidence="2" id="KW-0540">Nuclease</keyword>
<dbReference type="GO" id="GO:0000175">
    <property type="term" value="F:3'-5'-RNA exonuclease activity"/>
    <property type="evidence" value="ECO:0007669"/>
    <property type="project" value="TreeGrafter"/>
</dbReference>
<dbReference type="PANTHER" id="PTHR12121:SF36">
    <property type="entry name" value="ENDONUCLEASE_EXONUCLEASE_PHOSPHATASE DOMAIN-CONTAINING PROTEIN"/>
    <property type="match status" value="1"/>
</dbReference>
<accession>A0A968GF50</accession>
<dbReference type="SUPFAM" id="SSF56219">
    <property type="entry name" value="DNase I-like"/>
    <property type="match status" value="1"/>
</dbReference>
<keyword evidence="2" id="KW-0255">Endonuclease</keyword>
<dbReference type="InterPro" id="IPR005135">
    <property type="entry name" value="Endo/exonuclease/phosphatase"/>
</dbReference>
<keyword evidence="3" id="KW-1185">Reference proteome</keyword>
<reference evidence="2" key="1">
    <citation type="submission" date="2020-03" db="EMBL/GenBank/DDBJ databases">
        <title>Spirochaetal bacteria isolated from arthropods constitute a novel genus Entomospira genus novum within the order Spirochaetales.</title>
        <authorList>
            <person name="Grana-Miraglia L."/>
            <person name="Sikutova S."/>
            <person name="Fingerle V."/>
            <person name="Sing A."/>
            <person name="Castillo-Ramirez S."/>
            <person name="Margos G."/>
            <person name="Rudolf I."/>
        </authorList>
    </citation>
    <scope>NUCLEOTIDE SEQUENCE</scope>
    <source>
        <strain evidence="2">BR149</strain>
    </source>
</reference>
<protein>
    <submittedName>
        <fullName evidence="2">Endonuclease/exonuclease/phosphatase family protein</fullName>
    </submittedName>
</protein>
<sequence length="260" mass="30251">MKKRYAMHVVSFNLRYDTPNDGQHQFKYRKELILRTILQKAPDIIAFQEVLPHVVLWLKEHLVDYYILGSGREVDLSGEQTCVAYRKDRFNLIKMEIFWLSPTPEIPASRFPGQSECCPRTCTLLYLQELESKKIFRLYNVHLEHNVENVRLESIALIKSRIKLDNYLGNHPAILLGDFNTTPDSIEVELLTSDNFLVDATANLGITYHEFHTLGNPIKIDYIFIDPNLIFTKPERWIEQGDGTSLSDHYPVSVHIDLNY</sequence>
<dbReference type="InterPro" id="IPR036691">
    <property type="entry name" value="Endo/exonu/phosph_ase_sf"/>
</dbReference>
<dbReference type="PANTHER" id="PTHR12121">
    <property type="entry name" value="CARBON CATABOLITE REPRESSOR PROTEIN 4"/>
    <property type="match status" value="1"/>
</dbReference>
<keyword evidence="2" id="KW-0378">Hydrolase</keyword>
<dbReference type="GO" id="GO:0004519">
    <property type="term" value="F:endonuclease activity"/>
    <property type="evidence" value="ECO:0007669"/>
    <property type="project" value="UniProtKB-KW"/>
</dbReference>
<dbReference type="Pfam" id="PF03372">
    <property type="entry name" value="Exo_endo_phos"/>
    <property type="match status" value="1"/>
</dbReference>
<dbReference type="Gene3D" id="3.60.10.10">
    <property type="entry name" value="Endonuclease/exonuclease/phosphatase"/>
    <property type="match status" value="1"/>
</dbReference>
<evidence type="ECO:0000259" key="1">
    <source>
        <dbReference type="Pfam" id="PF03372"/>
    </source>
</evidence>
<dbReference type="InterPro" id="IPR050410">
    <property type="entry name" value="CCR4/nocturin_mRNA_transcr"/>
</dbReference>
<organism evidence="2 3">
    <name type="scientific">Entomospira culicis</name>
    <dbReference type="NCBI Taxonomy" id="2719989"/>
    <lineage>
        <taxon>Bacteria</taxon>
        <taxon>Pseudomonadati</taxon>
        <taxon>Spirochaetota</taxon>
        <taxon>Spirochaetia</taxon>
        <taxon>Spirochaetales</taxon>
        <taxon>Spirochaetaceae</taxon>
        <taxon>Entomospira</taxon>
    </lineage>
</organism>
<gene>
    <name evidence="2" type="ORF">HCT48_04110</name>
</gene>
<dbReference type="CDD" id="cd09083">
    <property type="entry name" value="EEP-1"/>
    <property type="match status" value="1"/>
</dbReference>
<feature type="domain" description="Endonuclease/exonuclease/phosphatase" evidence="1">
    <location>
        <begin position="11"/>
        <end position="249"/>
    </location>
</feature>
<evidence type="ECO:0000313" key="2">
    <source>
        <dbReference type="EMBL" id="NIZ69399.1"/>
    </source>
</evidence>
<dbReference type="EMBL" id="JAATLM010000001">
    <property type="protein sequence ID" value="NIZ69399.1"/>
    <property type="molecule type" value="Genomic_DNA"/>
</dbReference>
<dbReference type="RefSeq" id="WP_167695492.1">
    <property type="nucleotide sequence ID" value="NZ_CP118181.1"/>
</dbReference>
<evidence type="ECO:0000313" key="3">
    <source>
        <dbReference type="Proteomes" id="UP000778951"/>
    </source>
</evidence>
<comment type="caution">
    <text evidence="2">The sequence shown here is derived from an EMBL/GenBank/DDBJ whole genome shotgun (WGS) entry which is preliminary data.</text>
</comment>